<reference evidence="3" key="1">
    <citation type="submission" date="2023-01" db="EMBL/GenBank/DDBJ databases">
        <title>Metagenome sequencing of chrysophaentin producing Chrysophaeum taylorii.</title>
        <authorList>
            <person name="Davison J."/>
            <person name="Bewley C."/>
        </authorList>
    </citation>
    <scope>NUCLEOTIDE SEQUENCE</scope>
    <source>
        <strain evidence="3">NIES-1699</strain>
    </source>
</reference>
<dbReference type="AlphaFoldDB" id="A0AAD7UCK4"/>
<comment type="caution">
    <text evidence="3">The sequence shown here is derived from an EMBL/GenBank/DDBJ whole genome shotgun (WGS) entry which is preliminary data.</text>
</comment>
<keyword evidence="4" id="KW-1185">Reference proteome</keyword>
<accession>A0AAD7UCK4</accession>
<dbReference type="EMBL" id="JAQMWT010000379">
    <property type="protein sequence ID" value="KAJ8602421.1"/>
    <property type="molecule type" value="Genomic_DNA"/>
</dbReference>
<feature type="region of interest" description="Disordered" evidence="1">
    <location>
        <begin position="42"/>
        <end position="64"/>
    </location>
</feature>
<organism evidence="3 4">
    <name type="scientific">Chrysophaeum taylorii</name>
    <dbReference type="NCBI Taxonomy" id="2483200"/>
    <lineage>
        <taxon>Eukaryota</taxon>
        <taxon>Sar</taxon>
        <taxon>Stramenopiles</taxon>
        <taxon>Ochrophyta</taxon>
        <taxon>Pelagophyceae</taxon>
        <taxon>Pelagomonadales</taxon>
        <taxon>Pelagomonadaceae</taxon>
        <taxon>Chrysophaeum</taxon>
    </lineage>
</organism>
<dbReference type="Pfam" id="PF24785">
    <property type="entry name" value="RXYLT1_C"/>
    <property type="match status" value="1"/>
</dbReference>
<evidence type="ECO:0000313" key="4">
    <source>
        <dbReference type="Proteomes" id="UP001230188"/>
    </source>
</evidence>
<gene>
    <name evidence="3" type="ORF">CTAYLR_001225</name>
</gene>
<evidence type="ECO:0000313" key="3">
    <source>
        <dbReference type="EMBL" id="KAJ8602421.1"/>
    </source>
</evidence>
<evidence type="ECO:0000256" key="1">
    <source>
        <dbReference type="SAM" id="MobiDB-lite"/>
    </source>
</evidence>
<dbReference type="Proteomes" id="UP001230188">
    <property type="component" value="Unassembled WGS sequence"/>
</dbReference>
<feature type="domain" description="RXYLT1 C-terminal" evidence="2">
    <location>
        <begin position="407"/>
        <end position="514"/>
    </location>
</feature>
<proteinExistence type="predicted"/>
<dbReference type="InterPro" id="IPR057538">
    <property type="entry name" value="RXYLT1_C"/>
</dbReference>
<sequence>MEESVPLLGGERHQRTTGVVVRVVLGIGVFVSSLVVVSRQLSGPPPSAGVGSQRMDSESSSSSSSMMFAPPPAVVAESWGVGFGADRVFVEEHYLFSTGLADLGLSSHIFLKQAYTYWRYGLNGPRAMRHEGARAIEVASYRYNSKTAFMNALEKREVGRGALVFISVTAMTLDLEIRDLDALTSPPYNLERSNILQSDDEDIRSIESLCAYTYTPDLMLRSRTLRALFAYPEPLVLVLAGDSACRLTNIPATHHAVVFPNDGAPTALDDYPRGDVLWYPEGLEGLEDPADRLFWMPSAEANALKLTDAPLAPLEDRPFLFDCGMSVNGRKPSRAALVTYLEEGGGEAALAALAEEAGRAVRVDASVIDMPVRADDGSIAYAGPYARFHSEAGVVERDDGGDARAVFALAPAGDTWSSGRTLEAMLRGAIPVVDATYKSDGGASAKGCGDAARFWRDGAEGIGGAPFVFVEDWTDLPDLLRAAGATNATQLQKRLDAVQAYRDELERYLRTSILDLVLARQRNQDLTTRGTQTRCETTPLSSAQVRAQRDAQKAYYDSDWLNDFVDKPSLPTGACTTQYHTHFTKTSDIPVIPSAGPHAPCFDAACAPPLVGSFACASVSLS</sequence>
<protein>
    <recommendedName>
        <fullName evidence="2">RXYLT1 C-terminal domain-containing protein</fullName>
    </recommendedName>
</protein>
<name>A0AAD7UCK4_9STRA</name>
<evidence type="ECO:0000259" key="2">
    <source>
        <dbReference type="Pfam" id="PF24785"/>
    </source>
</evidence>